<reference evidence="1" key="1">
    <citation type="submission" date="2021-01" db="EMBL/GenBank/DDBJ databases">
        <authorList>
            <consortium name="Genoscope - CEA"/>
            <person name="William W."/>
        </authorList>
    </citation>
    <scope>NUCLEOTIDE SEQUENCE</scope>
</reference>
<proteinExistence type="predicted"/>
<evidence type="ECO:0000313" key="2">
    <source>
        <dbReference type="Proteomes" id="UP000692954"/>
    </source>
</evidence>
<dbReference type="EMBL" id="CAJJDN010000115">
    <property type="protein sequence ID" value="CAD8117960.1"/>
    <property type="molecule type" value="Genomic_DNA"/>
</dbReference>
<dbReference type="OrthoDB" id="308831at2759"/>
<gene>
    <name evidence="1" type="ORF">PSON_ATCC_30995.1.T1150149</name>
</gene>
<sequence>MISDAIYLDEKITHSLLVVHLYILRLPQKLSDYQELNEIIRKKEIKVIFNVGTSALQKIQVEKLQNLSEENKIEETVNKIHQELIINKSNIGLICSESCQKSLQIYFHYMVMIEQTEFEKIQLQLFKHVFSQKELKSMYDEIKRNQNLLSFNLFNTNSQIDYKLSNISSAIINIEQRKSNVINPSITSANQHRIFNGHQVPTFTNESRMRILGKEDQIESKIEELGFILPPFQSLQDSQVINEQINNIQTNPQIIQQTNPQTIQQLNPQIHLETIPQKNPQIIISQQNPQNLDYKNTPTAREQHSLKFENEYKLPQSITFIHFIPSEGFKCLE</sequence>
<dbReference type="AlphaFoldDB" id="A0A8S1QTX5"/>
<organism evidence="1 2">
    <name type="scientific">Paramecium sonneborni</name>
    <dbReference type="NCBI Taxonomy" id="65129"/>
    <lineage>
        <taxon>Eukaryota</taxon>
        <taxon>Sar</taxon>
        <taxon>Alveolata</taxon>
        <taxon>Ciliophora</taxon>
        <taxon>Intramacronucleata</taxon>
        <taxon>Oligohymenophorea</taxon>
        <taxon>Peniculida</taxon>
        <taxon>Parameciidae</taxon>
        <taxon>Paramecium</taxon>
    </lineage>
</organism>
<dbReference type="Proteomes" id="UP000692954">
    <property type="component" value="Unassembled WGS sequence"/>
</dbReference>
<evidence type="ECO:0000313" key="1">
    <source>
        <dbReference type="EMBL" id="CAD8117960.1"/>
    </source>
</evidence>
<protein>
    <submittedName>
        <fullName evidence="1">Uncharacterized protein</fullName>
    </submittedName>
</protein>
<comment type="caution">
    <text evidence="1">The sequence shown here is derived from an EMBL/GenBank/DDBJ whole genome shotgun (WGS) entry which is preliminary data.</text>
</comment>
<name>A0A8S1QTX5_9CILI</name>
<accession>A0A8S1QTX5</accession>
<keyword evidence="2" id="KW-1185">Reference proteome</keyword>